<dbReference type="Pfam" id="PF13020">
    <property type="entry name" value="NOV_C"/>
    <property type="match status" value="1"/>
</dbReference>
<dbReference type="InterPro" id="IPR058807">
    <property type="entry name" value="ScoMcrA_N"/>
</dbReference>
<dbReference type="InterPro" id="IPR024975">
    <property type="entry name" value="NOV_C"/>
</dbReference>
<evidence type="ECO:0000313" key="4">
    <source>
        <dbReference type="Proteomes" id="UP000293433"/>
    </source>
</evidence>
<name>A0A4V2EVR1_9BURK</name>
<evidence type="ECO:0000259" key="2">
    <source>
        <dbReference type="Pfam" id="PF26345"/>
    </source>
</evidence>
<reference evidence="3 4" key="1">
    <citation type="submission" date="2019-02" db="EMBL/GenBank/DDBJ databases">
        <title>Genomic Encyclopedia of Type Strains, Phase IV (KMG-IV): sequencing the most valuable type-strain genomes for metagenomic binning, comparative biology and taxonomic classification.</title>
        <authorList>
            <person name="Goeker M."/>
        </authorList>
    </citation>
    <scope>NUCLEOTIDE SEQUENCE [LARGE SCALE GENOMIC DNA]</scope>
    <source>
        <strain evidence="3 4">DSM 10617</strain>
    </source>
</reference>
<dbReference type="AlphaFoldDB" id="A0A4V2EVR1"/>
<organism evidence="3 4">
    <name type="scientific">Sphaerotilus mobilis</name>
    <dbReference type="NCBI Taxonomy" id="47994"/>
    <lineage>
        <taxon>Bacteria</taxon>
        <taxon>Pseudomonadati</taxon>
        <taxon>Pseudomonadota</taxon>
        <taxon>Betaproteobacteria</taxon>
        <taxon>Burkholderiales</taxon>
        <taxon>Sphaerotilaceae</taxon>
        <taxon>Sphaerotilus</taxon>
    </lineage>
</organism>
<feature type="domain" description="ScoMcrA-like N-terminal head" evidence="2">
    <location>
        <begin position="7"/>
        <end position="95"/>
    </location>
</feature>
<feature type="domain" description="Protein NO VEIN C-terminal" evidence="1">
    <location>
        <begin position="270"/>
        <end position="367"/>
    </location>
</feature>
<gene>
    <name evidence="3" type="ORF">EV685_2998</name>
</gene>
<dbReference type="Pfam" id="PF26345">
    <property type="entry name" value="ScoMcrA_N"/>
    <property type="match status" value="1"/>
</dbReference>
<proteinExistence type="predicted"/>
<evidence type="ECO:0000313" key="3">
    <source>
        <dbReference type="EMBL" id="RZS53370.1"/>
    </source>
</evidence>
<protein>
    <submittedName>
        <fullName evidence="3">Uncharacterized protein DUF3883</fullName>
    </submittedName>
</protein>
<sequence length="388" mass="43166">MPAALSTLTRHAVLVALDEFQRLGRSTFLRTYGFGEARDYFVLHPVSGLACDSKAIVGVAHGIQFPDRGPLGPKDFSGGVATVAKLLRDLGFELSNASAGEPAVRSSNLARAWSREEVELLVADYLQMLTLELAGQTYNKAARRRALLPLLEGRSEASIEFKRRNVSAVMGQLGLPYVRGYLPAENTQAEMLISVVSQQMDLMPQLAAAADEAVERLAVEVEAVDHAHAKAAAPARQFRAAEPVTTYHRRAIRRDYLERETRNRSLGLAGEKFIVDHERWRLLKSGLGQLADRVEHKSVSEGDGLGYDVLSFESDGSERYIEVKTTAFSELTPFFVTANELDFARTEPDRFALCRVFDFRQGPRFFEVRGPVERHFHLDPATFRASLQ</sequence>
<dbReference type="RefSeq" id="WP_242615602.1">
    <property type="nucleotide sequence ID" value="NZ_SGWV01000010.1"/>
</dbReference>
<dbReference type="EMBL" id="SGWV01000010">
    <property type="protein sequence ID" value="RZS53370.1"/>
    <property type="molecule type" value="Genomic_DNA"/>
</dbReference>
<comment type="caution">
    <text evidence="3">The sequence shown here is derived from an EMBL/GenBank/DDBJ whole genome shotgun (WGS) entry which is preliminary data.</text>
</comment>
<dbReference type="Proteomes" id="UP000293433">
    <property type="component" value="Unassembled WGS sequence"/>
</dbReference>
<accession>A0A4V2EVR1</accession>
<evidence type="ECO:0000259" key="1">
    <source>
        <dbReference type="Pfam" id="PF13020"/>
    </source>
</evidence>
<keyword evidence="4" id="KW-1185">Reference proteome</keyword>